<dbReference type="EMBL" id="ALPT02000058">
    <property type="protein sequence ID" value="KGA96512.1"/>
    <property type="molecule type" value="Genomic_DNA"/>
</dbReference>
<dbReference type="STRING" id="1218173.BALCAV_0215800"/>
<reference evidence="1 2" key="1">
    <citation type="journal article" date="2014" name="Genome Announc.">
        <title>Draft Genome Sequence of Bacillus alcalophilus AV1934, a Classic Alkaliphile Isolated from Human Feces in 1934.</title>
        <authorList>
            <person name="Attie O."/>
            <person name="Jayaprakash A."/>
            <person name="Shah H."/>
            <person name="Paulsen I.T."/>
            <person name="Morino M."/>
            <person name="Takahashi Y."/>
            <person name="Narumi I."/>
            <person name="Sachidanandam R."/>
            <person name="Satoh K."/>
            <person name="Ito M."/>
            <person name="Krulwich T.A."/>
        </authorList>
    </citation>
    <scope>NUCLEOTIDE SEQUENCE [LARGE SCALE GENOMIC DNA]</scope>
    <source>
        <strain evidence="1 2">AV1934</strain>
    </source>
</reference>
<gene>
    <name evidence="1" type="ORF">BALCAV_0215800</name>
</gene>
<keyword evidence="2" id="KW-1185">Reference proteome</keyword>
<dbReference type="AlphaFoldDB" id="A0A094YSQ0"/>
<sequence>MIGNKLVRFLELTSKATSVRSSRKIAHLNEDKERLHQLFLPTGRGYKALRQDGANLALILDILTSEQTDFAF</sequence>
<dbReference type="Proteomes" id="UP000002754">
    <property type="component" value="Unassembled WGS sequence"/>
</dbReference>
<organism evidence="1 2">
    <name type="scientific">Alkalihalobacillus alcalophilus ATCC 27647 = CGMCC 1.3604</name>
    <dbReference type="NCBI Taxonomy" id="1218173"/>
    <lineage>
        <taxon>Bacteria</taxon>
        <taxon>Bacillati</taxon>
        <taxon>Bacillota</taxon>
        <taxon>Bacilli</taxon>
        <taxon>Bacillales</taxon>
        <taxon>Bacillaceae</taxon>
        <taxon>Alkalihalobacillus</taxon>
    </lineage>
</organism>
<protein>
    <submittedName>
        <fullName evidence="1">Uncharacterized protein</fullName>
    </submittedName>
</protein>
<evidence type="ECO:0000313" key="2">
    <source>
        <dbReference type="Proteomes" id="UP000002754"/>
    </source>
</evidence>
<name>A0A094YSQ0_ALKAL</name>
<comment type="caution">
    <text evidence="1">The sequence shown here is derived from an EMBL/GenBank/DDBJ whole genome shotgun (WGS) entry which is preliminary data.</text>
</comment>
<accession>A0A094YSQ0</accession>
<proteinExistence type="predicted"/>
<evidence type="ECO:0000313" key="1">
    <source>
        <dbReference type="EMBL" id="KGA96512.1"/>
    </source>
</evidence>